<dbReference type="EMBL" id="RJVU01049301">
    <property type="protein sequence ID" value="ROL42827.1"/>
    <property type="molecule type" value="Genomic_DNA"/>
</dbReference>
<accession>A0A3N0Y9H5</accession>
<keyword evidence="2" id="KW-1185">Reference proteome</keyword>
<name>A0A3N0Y9H5_ANAGA</name>
<organism evidence="1 2">
    <name type="scientific">Anabarilius grahami</name>
    <name type="common">Kanglang fish</name>
    <name type="synonym">Barilius grahami</name>
    <dbReference type="NCBI Taxonomy" id="495550"/>
    <lineage>
        <taxon>Eukaryota</taxon>
        <taxon>Metazoa</taxon>
        <taxon>Chordata</taxon>
        <taxon>Craniata</taxon>
        <taxon>Vertebrata</taxon>
        <taxon>Euteleostomi</taxon>
        <taxon>Actinopterygii</taxon>
        <taxon>Neopterygii</taxon>
        <taxon>Teleostei</taxon>
        <taxon>Ostariophysi</taxon>
        <taxon>Cypriniformes</taxon>
        <taxon>Xenocyprididae</taxon>
        <taxon>Xenocypridinae</taxon>
        <taxon>Xenocypridinae incertae sedis</taxon>
        <taxon>Anabarilius</taxon>
    </lineage>
</organism>
<proteinExistence type="predicted"/>
<dbReference type="Proteomes" id="UP000281406">
    <property type="component" value="Unassembled WGS sequence"/>
</dbReference>
<sequence length="111" mass="12501">MAHYLLEIVKVLNIHKFVKEISASHETEDYGGPKCPSVVPFEILHSEGPFEVASFEHFGLERHFNMAAMIVFTPEGDISRLERTERELGALLICVIQAIPPFPPSLIDNEL</sequence>
<protein>
    <submittedName>
        <fullName evidence="1">Uncharacterized protein</fullName>
    </submittedName>
</protein>
<evidence type="ECO:0000313" key="2">
    <source>
        <dbReference type="Proteomes" id="UP000281406"/>
    </source>
</evidence>
<gene>
    <name evidence="1" type="ORF">DPX16_8573</name>
</gene>
<evidence type="ECO:0000313" key="1">
    <source>
        <dbReference type="EMBL" id="ROL42827.1"/>
    </source>
</evidence>
<dbReference type="AlphaFoldDB" id="A0A3N0Y9H5"/>
<comment type="caution">
    <text evidence="1">The sequence shown here is derived from an EMBL/GenBank/DDBJ whole genome shotgun (WGS) entry which is preliminary data.</text>
</comment>
<reference evidence="1 2" key="1">
    <citation type="submission" date="2018-10" db="EMBL/GenBank/DDBJ databases">
        <title>Genome assembly for a Yunnan-Guizhou Plateau 3E fish, Anabarilius grahami (Regan), and its evolutionary and genetic applications.</title>
        <authorList>
            <person name="Jiang W."/>
        </authorList>
    </citation>
    <scope>NUCLEOTIDE SEQUENCE [LARGE SCALE GENOMIC DNA]</scope>
    <source>
        <strain evidence="1">AG-KIZ</strain>
        <tissue evidence="1">Muscle</tissue>
    </source>
</reference>